<feature type="coiled-coil region" evidence="1">
    <location>
        <begin position="174"/>
        <end position="208"/>
    </location>
</feature>
<protein>
    <submittedName>
        <fullName evidence="2">Uncharacterized protein</fullName>
    </submittedName>
</protein>
<dbReference type="Proteomes" id="UP000187209">
    <property type="component" value="Unassembled WGS sequence"/>
</dbReference>
<evidence type="ECO:0000256" key="1">
    <source>
        <dbReference type="SAM" id="Coils"/>
    </source>
</evidence>
<name>A0A1R2D120_9CILI</name>
<keyword evidence="3" id="KW-1185">Reference proteome</keyword>
<proteinExistence type="predicted"/>
<reference evidence="2 3" key="1">
    <citation type="submission" date="2016-11" db="EMBL/GenBank/DDBJ databases">
        <title>The macronuclear genome of Stentor coeruleus: a giant cell with tiny introns.</title>
        <authorList>
            <person name="Slabodnick M."/>
            <person name="Ruby J.G."/>
            <person name="Reiff S.B."/>
            <person name="Swart E.C."/>
            <person name="Gosai S."/>
            <person name="Prabakaran S."/>
            <person name="Witkowska E."/>
            <person name="Larue G.E."/>
            <person name="Fisher S."/>
            <person name="Freeman R.M."/>
            <person name="Gunawardena J."/>
            <person name="Chu W."/>
            <person name="Stover N.A."/>
            <person name="Gregory B.D."/>
            <person name="Nowacki M."/>
            <person name="Derisi J."/>
            <person name="Roy S.W."/>
            <person name="Marshall W.F."/>
            <person name="Sood P."/>
        </authorList>
    </citation>
    <scope>NUCLEOTIDE SEQUENCE [LARGE SCALE GENOMIC DNA]</scope>
    <source>
        <strain evidence="2">WM001</strain>
    </source>
</reference>
<dbReference type="EMBL" id="MPUH01000019">
    <property type="protein sequence ID" value="OMJ94945.1"/>
    <property type="molecule type" value="Genomic_DNA"/>
</dbReference>
<accession>A0A1R2D120</accession>
<sequence length="286" mass="33144">MNHALHQDLLYFSSNLHTHDIKLSKAKKSLEKCNTLLSNANTNIASIKKASQIALDGLKSTNWSLTEDYFQEIGNIPNKVYEKFLTILNIHPSTQYCSISFNLIKNRMNAFQITDLNQNQIADMLYIYNNKQVFKNNKISEIVVDWISYALEYRLLKDKLAETKKYLPYLHEKIQKKLGKISAASKKKENIEKNIQDIKKYIENEKTLTWMSTETSGIVKRPLSELEGKNFSDDKNLFKPEGFNDLQIDCEVGYNDDFSARKSLEIPIMYENGEELGCCRLGYFCF</sequence>
<comment type="caution">
    <text evidence="2">The sequence shown here is derived from an EMBL/GenBank/DDBJ whole genome shotgun (WGS) entry which is preliminary data.</text>
</comment>
<dbReference type="AlphaFoldDB" id="A0A1R2D120"/>
<gene>
    <name evidence="2" type="ORF">SteCoe_1805</name>
</gene>
<evidence type="ECO:0000313" key="3">
    <source>
        <dbReference type="Proteomes" id="UP000187209"/>
    </source>
</evidence>
<evidence type="ECO:0000313" key="2">
    <source>
        <dbReference type="EMBL" id="OMJ94945.1"/>
    </source>
</evidence>
<keyword evidence="1" id="KW-0175">Coiled coil</keyword>
<organism evidence="2 3">
    <name type="scientific">Stentor coeruleus</name>
    <dbReference type="NCBI Taxonomy" id="5963"/>
    <lineage>
        <taxon>Eukaryota</taxon>
        <taxon>Sar</taxon>
        <taxon>Alveolata</taxon>
        <taxon>Ciliophora</taxon>
        <taxon>Postciliodesmatophora</taxon>
        <taxon>Heterotrichea</taxon>
        <taxon>Heterotrichida</taxon>
        <taxon>Stentoridae</taxon>
        <taxon>Stentor</taxon>
    </lineage>
</organism>